<evidence type="ECO:0000256" key="1">
    <source>
        <dbReference type="ARBA" id="ARBA00004383"/>
    </source>
</evidence>
<feature type="signal peptide" evidence="11">
    <location>
        <begin position="1"/>
        <end position="18"/>
    </location>
</feature>
<comment type="subcellular location">
    <subcellularLocation>
        <location evidence="1">Cell inner membrane</location>
        <topology evidence="1">Single-pass membrane protein</topology>
        <orientation evidence="1">Periplasmic side</orientation>
    </subcellularLocation>
</comment>
<evidence type="ECO:0000256" key="2">
    <source>
        <dbReference type="ARBA" id="ARBA00006555"/>
    </source>
</evidence>
<feature type="compositionally biased region" description="Basic and acidic residues" evidence="10">
    <location>
        <begin position="280"/>
        <end position="291"/>
    </location>
</feature>
<dbReference type="Proteomes" id="UP000677668">
    <property type="component" value="Chromosome 2"/>
</dbReference>
<keyword evidence="3" id="KW-0813">Transport</keyword>
<gene>
    <name evidence="13" type="ORF">J8C05_12725</name>
</gene>
<dbReference type="Gene3D" id="1.25.10.10">
    <property type="entry name" value="Leucine-rich Repeat Variant"/>
    <property type="match status" value="2"/>
</dbReference>
<evidence type="ECO:0000256" key="7">
    <source>
        <dbReference type="ARBA" id="ARBA00022927"/>
    </source>
</evidence>
<comment type="similarity">
    <text evidence="2">Belongs to the TonB family.</text>
</comment>
<evidence type="ECO:0000313" key="13">
    <source>
        <dbReference type="EMBL" id="QUV95685.1"/>
    </source>
</evidence>
<feature type="domain" description="TonB C-terminal" evidence="12">
    <location>
        <begin position="309"/>
        <end position="398"/>
    </location>
</feature>
<dbReference type="InterPro" id="IPR006260">
    <property type="entry name" value="TonB/TolA_C"/>
</dbReference>
<evidence type="ECO:0000256" key="11">
    <source>
        <dbReference type="SAM" id="SignalP"/>
    </source>
</evidence>
<name>A0ABX8B7P6_9BACT</name>
<evidence type="ECO:0000256" key="5">
    <source>
        <dbReference type="ARBA" id="ARBA00022519"/>
    </source>
</evidence>
<evidence type="ECO:0000256" key="10">
    <source>
        <dbReference type="SAM" id="MobiDB-lite"/>
    </source>
</evidence>
<accession>A0ABX8B7P6</accession>
<evidence type="ECO:0000259" key="12">
    <source>
        <dbReference type="PROSITE" id="PS52015"/>
    </source>
</evidence>
<feature type="region of interest" description="Disordered" evidence="10">
    <location>
        <begin position="227"/>
        <end position="315"/>
    </location>
</feature>
<keyword evidence="5" id="KW-0997">Cell inner membrane</keyword>
<feature type="compositionally biased region" description="Pro residues" evidence="10">
    <location>
        <begin position="238"/>
        <end position="256"/>
    </location>
</feature>
<keyword evidence="4" id="KW-1003">Cell membrane</keyword>
<evidence type="ECO:0000256" key="3">
    <source>
        <dbReference type="ARBA" id="ARBA00022448"/>
    </source>
</evidence>
<dbReference type="Pfam" id="PF03544">
    <property type="entry name" value="TonB_C"/>
    <property type="match status" value="1"/>
</dbReference>
<organism evidence="13 14">
    <name type="scientific">Chloracidobacterium sp. N</name>
    <dbReference type="NCBI Taxonomy" id="2821540"/>
    <lineage>
        <taxon>Bacteria</taxon>
        <taxon>Pseudomonadati</taxon>
        <taxon>Acidobacteriota</taxon>
        <taxon>Terriglobia</taxon>
        <taxon>Terriglobales</taxon>
        <taxon>Acidobacteriaceae</taxon>
        <taxon>Chloracidobacterium</taxon>
        <taxon>Chloracidobacterium aggregatum</taxon>
    </lineage>
</organism>
<keyword evidence="8" id="KW-1133">Transmembrane helix</keyword>
<sequence>MLCLMALTLAGWLMLAGASVQGQSPPGNTAGNRLTVPQLAAQLSDADVETRLRAALTLRKLGPAAAPAAAELVKALRDEDPRVAEQAMWTLAFIGSPGLAAVPTLTAMVRDVDEPNRVTAAAVLGLLKPSQAEPAAALIEATRSSDAELRRAAALALGALGASALSGVTPLVRLTTDQSRDVRQAAVTALGRLGGYAAPALPALRALTTGDDPDLRPLAAAAVQRIESDLARPVRTEPTPPATTPPSAPADGPPPVQAANGSQADVPQTRSRPAASRMEPAPERQPSRTEPSRTAPSRTEPSEPSAGAGNRTGVVLLSQDKPRYTREAAMRNVTGVVVVRVEFRADGRIGNVELVSGLGSGLDEEAMRAARSIRFTPAQENGQPVTTTMDIKYRFVNQ</sequence>
<dbReference type="Pfam" id="PF13646">
    <property type="entry name" value="HEAT_2"/>
    <property type="match status" value="2"/>
</dbReference>
<dbReference type="PROSITE" id="PS52015">
    <property type="entry name" value="TONB_CTD"/>
    <property type="match status" value="1"/>
</dbReference>
<dbReference type="InterPro" id="IPR016024">
    <property type="entry name" value="ARM-type_fold"/>
</dbReference>
<dbReference type="EMBL" id="CP072643">
    <property type="protein sequence ID" value="QUV95685.1"/>
    <property type="molecule type" value="Genomic_DNA"/>
</dbReference>
<dbReference type="InterPro" id="IPR037682">
    <property type="entry name" value="TonB_C"/>
</dbReference>
<dbReference type="InterPro" id="IPR004155">
    <property type="entry name" value="PBS_lyase_HEAT"/>
</dbReference>
<dbReference type="InterPro" id="IPR011989">
    <property type="entry name" value="ARM-like"/>
</dbReference>
<dbReference type="Gene3D" id="3.30.1150.10">
    <property type="match status" value="1"/>
</dbReference>
<keyword evidence="6" id="KW-0812">Transmembrane</keyword>
<evidence type="ECO:0000256" key="6">
    <source>
        <dbReference type="ARBA" id="ARBA00022692"/>
    </source>
</evidence>
<reference evidence="13 14" key="1">
    <citation type="submission" date="2021-03" db="EMBL/GenBank/DDBJ databases">
        <title>Genomic and phenotypic characterization of Chloracidobacterium isolates provides evidence for multiple species.</title>
        <authorList>
            <person name="Saini M.K."/>
            <person name="Costas A.M.G."/>
            <person name="Tank M."/>
            <person name="Bryant D.A."/>
        </authorList>
    </citation>
    <scope>NUCLEOTIDE SEQUENCE [LARGE SCALE GENOMIC DNA]</scope>
    <source>
        <strain evidence="13 14">N</strain>
    </source>
</reference>
<evidence type="ECO:0000256" key="4">
    <source>
        <dbReference type="ARBA" id="ARBA00022475"/>
    </source>
</evidence>
<dbReference type="SMART" id="SM00567">
    <property type="entry name" value="EZ_HEAT"/>
    <property type="match status" value="5"/>
</dbReference>
<dbReference type="NCBIfam" id="TIGR01352">
    <property type="entry name" value="tonB_Cterm"/>
    <property type="match status" value="1"/>
</dbReference>
<protein>
    <submittedName>
        <fullName evidence="13">TonB family protein</fullName>
    </submittedName>
</protein>
<keyword evidence="7" id="KW-0653">Protein transport</keyword>
<dbReference type="SUPFAM" id="SSF48371">
    <property type="entry name" value="ARM repeat"/>
    <property type="match status" value="1"/>
</dbReference>
<dbReference type="PANTHER" id="PTHR33446">
    <property type="entry name" value="PROTEIN TONB-RELATED"/>
    <property type="match status" value="1"/>
</dbReference>
<feature type="compositionally biased region" description="Polar residues" evidence="10">
    <location>
        <begin position="259"/>
        <end position="271"/>
    </location>
</feature>
<keyword evidence="9" id="KW-0472">Membrane</keyword>
<dbReference type="RefSeq" id="WP_211423893.1">
    <property type="nucleotide sequence ID" value="NZ_CP072643.1"/>
</dbReference>
<proteinExistence type="inferred from homology"/>
<keyword evidence="11" id="KW-0732">Signal</keyword>
<evidence type="ECO:0000256" key="8">
    <source>
        <dbReference type="ARBA" id="ARBA00022989"/>
    </source>
</evidence>
<dbReference type="SUPFAM" id="SSF74653">
    <property type="entry name" value="TolA/TonB C-terminal domain"/>
    <property type="match status" value="1"/>
</dbReference>
<feature type="chain" id="PRO_5045187322" evidence="11">
    <location>
        <begin position="19"/>
        <end position="398"/>
    </location>
</feature>
<keyword evidence="14" id="KW-1185">Reference proteome</keyword>
<evidence type="ECO:0000256" key="9">
    <source>
        <dbReference type="ARBA" id="ARBA00023136"/>
    </source>
</evidence>
<dbReference type="PANTHER" id="PTHR33446:SF2">
    <property type="entry name" value="PROTEIN TONB"/>
    <property type="match status" value="1"/>
</dbReference>
<evidence type="ECO:0000313" key="14">
    <source>
        <dbReference type="Proteomes" id="UP000677668"/>
    </source>
</evidence>
<dbReference type="InterPro" id="IPR051045">
    <property type="entry name" value="TonB-dependent_transducer"/>
</dbReference>